<dbReference type="InterPro" id="IPR003134">
    <property type="entry name" value="Hs1_Cortactin"/>
</dbReference>
<feature type="domain" description="SH3" evidence="6">
    <location>
        <begin position="548"/>
        <end position="606"/>
    </location>
</feature>
<evidence type="ECO:0000313" key="7">
    <source>
        <dbReference type="Proteomes" id="UP000046395"/>
    </source>
</evidence>
<evidence type="ECO:0000259" key="6">
    <source>
        <dbReference type="PROSITE" id="PS50002"/>
    </source>
</evidence>
<feature type="compositionally biased region" description="Low complexity" evidence="5">
    <location>
        <begin position="416"/>
        <end position="427"/>
    </location>
</feature>
<keyword evidence="1 4" id="KW-0728">SH3 domain</keyword>
<dbReference type="GO" id="GO:0005886">
    <property type="term" value="C:plasma membrane"/>
    <property type="evidence" value="ECO:0007669"/>
    <property type="project" value="TreeGrafter"/>
</dbReference>
<dbReference type="InterPro" id="IPR001452">
    <property type="entry name" value="SH3_domain"/>
</dbReference>
<dbReference type="GO" id="GO:0005884">
    <property type="term" value="C:actin filament"/>
    <property type="evidence" value="ECO:0007669"/>
    <property type="project" value="TreeGrafter"/>
</dbReference>
<dbReference type="GO" id="GO:0030027">
    <property type="term" value="C:lamellipodium"/>
    <property type="evidence" value="ECO:0007669"/>
    <property type="project" value="TreeGrafter"/>
</dbReference>
<dbReference type="FunFam" id="2.30.30.40:FF:000046">
    <property type="entry name" value="Drebrin-like protein isoform B"/>
    <property type="match status" value="1"/>
</dbReference>
<organism evidence="7 8">
    <name type="scientific">Trichuris muris</name>
    <name type="common">Mouse whipworm</name>
    <dbReference type="NCBI Taxonomy" id="70415"/>
    <lineage>
        <taxon>Eukaryota</taxon>
        <taxon>Metazoa</taxon>
        <taxon>Ecdysozoa</taxon>
        <taxon>Nematoda</taxon>
        <taxon>Enoplea</taxon>
        <taxon>Dorylaimia</taxon>
        <taxon>Trichinellida</taxon>
        <taxon>Trichuridae</taxon>
        <taxon>Trichuris</taxon>
    </lineage>
</organism>
<dbReference type="PROSITE" id="PS50002">
    <property type="entry name" value="SH3"/>
    <property type="match status" value="1"/>
</dbReference>
<dbReference type="GO" id="GO:0030427">
    <property type="term" value="C:site of polarized growth"/>
    <property type="evidence" value="ECO:0007669"/>
    <property type="project" value="TreeGrafter"/>
</dbReference>
<dbReference type="SUPFAM" id="SSF50044">
    <property type="entry name" value="SH3-domain"/>
    <property type="match status" value="1"/>
</dbReference>
<keyword evidence="7" id="KW-1185">Reference proteome</keyword>
<dbReference type="SMART" id="SM00326">
    <property type="entry name" value="SH3"/>
    <property type="match status" value="1"/>
</dbReference>
<evidence type="ECO:0000256" key="5">
    <source>
        <dbReference type="SAM" id="MobiDB-lite"/>
    </source>
</evidence>
<evidence type="ECO:0000256" key="2">
    <source>
        <dbReference type="ARBA" id="ARBA00022553"/>
    </source>
</evidence>
<dbReference type="Pfam" id="PF00018">
    <property type="entry name" value="SH3_1"/>
    <property type="match status" value="1"/>
</dbReference>
<sequence>MLMWSSMCNQLGLPDVVNMFGIKETALPSWASTAPDISENEACKQHPEKADKHVSYFQVLRDKRTKQPRISMLIAKTGYAHTIGEELLIPKIPLSNNTVQRRIDEMANNVEDALRNSLRTTQFSVQIDESFTSTCKYLFESFGYCSNESLFKSAVAVAASAFLCAGMETAVMQGRDDWDTDPDFINDVSEKESRWGSKTVEGSGLQGGIDLEKSLSSQPPHGYGGRFGVMKDRMDKSAESWNYKGATEKHPSQVDYTYGFGGKFGIQTDRQDKCALGWDYREKLAVHESQKGPKIDIKGNISHDWLCANSDRSSVKKPSPTIPVWRNGIDPVKQRKMLLEGASQKREAQDVASSGSNDERQEALKNELSLCKASSLKEKFEKLAVRNETRQFDHPKPGKLPVWNVRESKTSSCTTEVNNSNEVEPNEQTQEIGREKMTTDLKQQSHVANVQLSAANPEKDEDWPTDEVDPSDDLEHSSWQPSAVIGDRGYTVPIEERDDLPTIAIEDHPLARMLEDTTKSNYRELSGDGMLQPVDSHPLGEPEHPMADTGVRAVALYDYTAGDSDEISFEPDDIICNIDMVDTDWWRGMCRGQYGLFPANYVELCP</sequence>
<dbReference type="Proteomes" id="UP000046395">
    <property type="component" value="Unassembled WGS sequence"/>
</dbReference>
<evidence type="ECO:0000256" key="4">
    <source>
        <dbReference type="PROSITE-ProRule" id="PRU00192"/>
    </source>
</evidence>
<accession>A0A5S6QBD3</accession>
<dbReference type="PRINTS" id="PR00452">
    <property type="entry name" value="SH3DOMAIN"/>
</dbReference>
<dbReference type="AlphaFoldDB" id="A0A5S6QBD3"/>
<dbReference type="GO" id="GO:0030833">
    <property type="term" value="P:regulation of actin filament polymerization"/>
    <property type="evidence" value="ECO:0007669"/>
    <property type="project" value="TreeGrafter"/>
</dbReference>
<feature type="region of interest" description="Disordered" evidence="5">
    <location>
        <begin position="341"/>
        <end position="361"/>
    </location>
</feature>
<feature type="region of interest" description="Disordered" evidence="5">
    <location>
        <begin position="410"/>
        <end position="430"/>
    </location>
</feature>
<dbReference type="WBParaSite" id="TMUE_1000004272.1">
    <property type="protein sequence ID" value="TMUE_1000004272.1"/>
    <property type="gene ID" value="WBGene00289657"/>
</dbReference>
<evidence type="ECO:0000256" key="1">
    <source>
        <dbReference type="ARBA" id="ARBA00022443"/>
    </source>
</evidence>
<reference evidence="8" key="1">
    <citation type="submission" date="2019-12" db="UniProtKB">
        <authorList>
            <consortium name="WormBaseParasite"/>
        </authorList>
    </citation>
    <scope>IDENTIFICATION</scope>
</reference>
<keyword evidence="3" id="KW-0677">Repeat</keyword>
<evidence type="ECO:0000256" key="3">
    <source>
        <dbReference type="ARBA" id="ARBA00022737"/>
    </source>
</evidence>
<dbReference type="InterPro" id="IPR036028">
    <property type="entry name" value="SH3-like_dom_sf"/>
</dbReference>
<dbReference type="PANTHER" id="PTHR10829:SF15">
    <property type="entry name" value="SRC SUBSTRATE CORTACTIN"/>
    <property type="match status" value="1"/>
</dbReference>
<dbReference type="GO" id="GO:0030864">
    <property type="term" value="C:cortical actin cytoskeleton"/>
    <property type="evidence" value="ECO:0007669"/>
    <property type="project" value="TreeGrafter"/>
</dbReference>
<dbReference type="Gene3D" id="2.30.30.40">
    <property type="entry name" value="SH3 Domains"/>
    <property type="match status" value="1"/>
</dbReference>
<dbReference type="STRING" id="70415.A0A5S6QBD3"/>
<evidence type="ECO:0000313" key="8">
    <source>
        <dbReference type="WBParaSite" id="TMUE_1000004272.1"/>
    </source>
</evidence>
<dbReference type="GO" id="GO:0016477">
    <property type="term" value="P:cell migration"/>
    <property type="evidence" value="ECO:0007669"/>
    <property type="project" value="TreeGrafter"/>
</dbReference>
<feature type="region of interest" description="Disordered" evidence="5">
    <location>
        <begin position="196"/>
        <end position="215"/>
    </location>
</feature>
<dbReference type="Pfam" id="PF02218">
    <property type="entry name" value="HS1_rep"/>
    <property type="match status" value="2"/>
</dbReference>
<feature type="compositionally biased region" description="Acidic residues" evidence="5">
    <location>
        <begin position="459"/>
        <end position="472"/>
    </location>
</feature>
<proteinExistence type="predicted"/>
<feature type="region of interest" description="Disordered" evidence="5">
    <location>
        <begin position="452"/>
        <end position="479"/>
    </location>
</feature>
<dbReference type="PANTHER" id="PTHR10829">
    <property type="entry name" value="CORTACTIN AND DREBRIN"/>
    <property type="match status" value="1"/>
</dbReference>
<keyword evidence="2" id="KW-0597">Phosphoprotein</keyword>
<name>A0A5S6QBD3_TRIMR</name>
<protein>
    <submittedName>
        <fullName evidence="8">SH3 domain-containing protein</fullName>
    </submittedName>
</protein>
<dbReference type="GO" id="GO:0051015">
    <property type="term" value="F:actin filament binding"/>
    <property type="evidence" value="ECO:0007669"/>
    <property type="project" value="TreeGrafter"/>
</dbReference>
<dbReference type="PROSITE" id="PS51090">
    <property type="entry name" value="CORTACTIN"/>
    <property type="match status" value="2"/>
</dbReference>